<dbReference type="STRING" id="526224.Bmur_1620"/>
<protein>
    <submittedName>
        <fullName evidence="1">Uncharacterized protein</fullName>
    </submittedName>
</protein>
<evidence type="ECO:0000313" key="1">
    <source>
        <dbReference type="EMBL" id="ADG71706.1"/>
    </source>
</evidence>
<dbReference type="eggNOG" id="ENOG502Z94W">
    <property type="taxonomic scope" value="Bacteria"/>
</dbReference>
<organism evidence="1 2">
    <name type="scientific">Brachyspira murdochii (strain ATCC 51284 / DSM 12563 / 56-150)</name>
    <name type="common">Serpulina murdochii</name>
    <dbReference type="NCBI Taxonomy" id="526224"/>
    <lineage>
        <taxon>Bacteria</taxon>
        <taxon>Pseudomonadati</taxon>
        <taxon>Spirochaetota</taxon>
        <taxon>Spirochaetia</taxon>
        <taxon>Brachyspirales</taxon>
        <taxon>Brachyspiraceae</taxon>
        <taxon>Brachyspira</taxon>
    </lineage>
</organism>
<accession>D5UAI3</accession>
<dbReference type="RefSeq" id="WP_013114121.1">
    <property type="nucleotide sequence ID" value="NC_014150.1"/>
</dbReference>
<dbReference type="Proteomes" id="UP000001915">
    <property type="component" value="Chromosome"/>
</dbReference>
<name>D5UAI3_BRAM5</name>
<gene>
    <name evidence="1" type="ordered locus">Bmur_1620</name>
</gene>
<proteinExistence type="predicted"/>
<dbReference type="OrthoDB" id="354539at2"/>
<sequence length="131" mass="15614">MNLWILSEEYPRLQTLNTIIKMFLKDNNFSSFIDNIRVIPMLENNSFNFTYKVIGINCNKIKNIFIKIVKGSSSFADYLIFYQNDEPKYSDNPIYAIEETKTDDKESRNTSIYQRAIKFIFIDTYYKNVKK</sequence>
<dbReference type="EMBL" id="CP001959">
    <property type="protein sequence ID" value="ADG71706.1"/>
    <property type="molecule type" value="Genomic_DNA"/>
</dbReference>
<dbReference type="KEGG" id="brm:Bmur_1620"/>
<evidence type="ECO:0000313" key="2">
    <source>
        <dbReference type="Proteomes" id="UP000001915"/>
    </source>
</evidence>
<dbReference type="AlphaFoldDB" id="D5UAI3"/>
<reference evidence="1 2" key="1">
    <citation type="journal article" date="2010" name="Stand. Genomic Sci.">
        <title>Complete genome sequence of Brachyspira murdochii type strain (56-150).</title>
        <authorList>
            <person name="Pati A."/>
            <person name="Sikorski J."/>
            <person name="Gronow S."/>
            <person name="Munk C."/>
            <person name="Lapidus A."/>
            <person name="Copeland A."/>
            <person name="Glavina Del Tio T."/>
            <person name="Nolan M."/>
            <person name="Lucas S."/>
            <person name="Chen F."/>
            <person name="Tice H."/>
            <person name="Cheng J.F."/>
            <person name="Han C."/>
            <person name="Detter J.C."/>
            <person name="Bruce D."/>
            <person name="Tapia R."/>
            <person name="Goodwin L."/>
            <person name="Pitluck S."/>
            <person name="Liolios K."/>
            <person name="Ivanova N."/>
            <person name="Mavromatis K."/>
            <person name="Mikhailova N."/>
            <person name="Chen A."/>
            <person name="Palaniappan K."/>
            <person name="Land M."/>
            <person name="Hauser L."/>
            <person name="Chang Y.J."/>
            <person name="Jeffries C.D."/>
            <person name="Spring S."/>
            <person name="Rohde M."/>
            <person name="Goker M."/>
            <person name="Bristow J."/>
            <person name="Eisen J.A."/>
            <person name="Markowitz V."/>
            <person name="Hugenholtz P."/>
            <person name="Kyrpides N.C."/>
            <person name="Klenk H.P."/>
        </authorList>
    </citation>
    <scope>NUCLEOTIDE SEQUENCE [LARGE SCALE GENOMIC DNA]</scope>
    <source>
        <strain evidence="2">ATCC 51284 / DSM 12563 / 56-150</strain>
    </source>
</reference>
<dbReference type="HOGENOM" id="CLU_1923575_0_0_12"/>